<comment type="cofactor">
    <cofactor evidence="1">
        <name>Mg(2+)</name>
        <dbReference type="ChEBI" id="CHEBI:18420"/>
    </cofactor>
</comment>
<comment type="pathway">
    <text evidence="3 17">Carbohydrate degradation; glycolysis; pyruvate from D-glyceraldehyde 3-phosphate: step 5/5.</text>
</comment>
<dbReference type="InterPro" id="IPR015806">
    <property type="entry name" value="Pyrv_Knase_insert_dom_sf"/>
</dbReference>
<dbReference type="GO" id="GO:0030955">
    <property type="term" value="F:potassium ion binding"/>
    <property type="evidence" value="ECO:0007669"/>
    <property type="project" value="UniProtKB-UniRule"/>
</dbReference>
<evidence type="ECO:0000256" key="2">
    <source>
        <dbReference type="ARBA" id="ARBA00001958"/>
    </source>
</evidence>
<comment type="cofactor">
    <cofactor evidence="2">
        <name>K(+)</name>
        <dbReference type="ChEBI" id="CHEBI:29103"/>
    </cofactor>
</comment>
<dbReference type="Pfam" id="PF00224">
    <property type="entry name" value="PK"/>
    <property type="match status" value="1"/>
</dbReference>
<feature type="domain" description="Pyruvate kinase C-terminal" evidence="19">
    <location>
        <begin position="365"/>
        <end position="479"/>
    </location>
</feature>
<keyword evidence="10" id="KW-0547">Nucleotide-binding</keyword>
<evidence type="ECO:0000259" key="19">
    <source>
        <dbReference type="Pfam" id="PF02887"/>
    </source>
</evidence>
<dbReference type="InterPro" id="IPR015795">
    <property type="entry name" value="Pyrv_Knase_C"/>
</dbReference>
<evidence type="ECO:0000259" key="18">
    <source>
        <dbReference type="Pfam" id="PF00224"/>
    </source>
</evidence>
<evidence type="ECO:0000256" key="11">
    <source>
        <dbReference type="ARBA" id="ARBA00022777"/>
    </source>
</evidence>
<gene>
    <name evidence="20" type="primary">pyk</name>
    <name evidence="20" type="ORF">C3430_14550</name>
</gene>
<dbReference type="InterPro" id="IPR015813">
    <property type="entry name" value="Pyrv/PenolPyrv_kinase-like_dom"/>
</dbReference>
<evidence type="ECO:0000256" key="9">
    <source>
        <dbReference type="ARBA" id="ARBA00022723"/>
    </source>
</evidence>
<evidence type="ECO:0000256" key="5">
    <source>
        <dbReference type="ARBA" id="ARBA00011881"/>
    </source>
</evidence>
<dbReference type="FunFam" id="3.40.1380.20:FF:000004">
    <property type="entry name" value="Pyruvate kinase"/>
    <property type="match status" value="1"/>
</dbReference>
<keyword evidence="7" id="KW-0021">Allosteric enzyme</keyword>
<keyword evidence="12" id="KW-0067">ATP-binding</keyword>
<comment type="catalytic activity">
    <reaction evidence="17">
        <text>pyruvate + ATP = phosphoenolpyruvate + ADP + H(+)</text>
        <dbReference type="Rhea" id="RHEA:18157"/>
        <dbReference type="ChEBI" id="CHEBI:15361"/>
        <dbReference type="ChEBI" id="CHEBI:15378"/>
        <dbReference type="ChEBI" id="CHEBI:30616"/>
        <dbReference type="ChEBI" id="CHEBI:58702"/>
        <dbReference type="ChEBI" id="CHEBI:456216"/>
        <dbReference type="EC" id="2.7.1.40"/>
    </reaction>
</comment>
<keyword evidence="11 17" id="KW-0418">Kinase</keyword>
<dbReference type="InterPro" id="IPR015793">
    <property type="entry name" value="Pyrv_Knase_brl"/>
</dbReference>
<dbReference type="NCBIfam" id="TIGR01064">
    <property type="entry name" value="pyruv_kin"/>
    <property type="match status" value="1"/>
</dbReference>
<keyword evidence="15 20" id="KW-0670">Pyruvate</keyword>
<dbReference type="OrthoDB" id="9812123at2"/>
<keyword evidence="13 17" id="KW-0460">Magnesium</keyword>
<keyword evidence="14 17" id="KW-0324">Glycolysis</keyword>
<evidence type="ECO:0000313" key="20">
    <source>
        <dbReference type="EMBL" id="POU64410.1"/>
    </source>
</evidence>
<evidence type="ECO:0000256" key="7">
    <source>
        <dbReference type="ARBA" id="ARBA00022533"/>
    </source>
</evidence>
<dbReference type="Proteomes" id="UP000237003">
    <property type="component" value="Unassembled WGS sequence"/>
</dbReference>
<dbReference type="SUPFAM" id="SSF50800">
    <property type="entry name" value="PK beta-barrel domain-like"/>
    <property type="match status" value="1"/>
</dbReference>
<dbReference type="Gene3D" id="3.20.20.60">
    <property type="entry name" value="Phosphoenolpyruvate-binding domains"/>
    <property type="match status" value="1"/>
</dbReference>
<evidence type="ECO:0000256" key="16">
    <source>
        <dbReference type="NCBIfam" id="TIGR01064"/>
    </source>
</evidence>
<keyword evidence="9" id="KW-0479">Metal-binding</keyword>
<evidence type="ECO:0000256" key="1">
    <source>
        <dbReference type="ARBA" id="ARBA00001946"/>
    </source>
</evidence>
<accession>A0A2S4RVL9</accession>
<evidence type="ECO:0000256" key="8">
    <source>
        <dbReference type="ARBA" id="ARBA00022679"/>
    </source>
</evidence>
<name>A0A2S4RVL9_CITAM</name>
<evidence type="ECO:0000256" key="10">
    <source>
        <dbReference type="ARBA" id="ARBA00022741"/>
    </source>
</evidence>
<organism evidence="20 21">
    <name type="scientific">Citrobacter amalonaticus</name>
    <dbReference type="NCBI Taxonomy" id="35703"/>
    <lineage>
        <taxon>Bacteria</taxon>
        <taxon>Pseudomonadati</taxon>
        <taxon>Pseudomonadota</taxon>
        <taxon>Gammaproteobacteria</taxon>
        <taxon>Enterobacterales</taxon>
        <taxon>Enterobacteriaceae</taxon>
        <taxon>Citrobacter</taxon>
    </lineage>
</organism>
<dbReference type="PRINTS" id="PR01050">
    <property type="entry name" value="PYRUVTKNASE"/>
</dbReference>
<feature type="domain" description="Pyruvate kinase barrel" evidence="18">
    <location>
        <begin position="8"/>
        <end position="333"/>
    </location>
</feature>
<evidence type="ECO:0000256" key="3">
    <source>
        <dbReference type="ARBA" id="ARBA00004997"/>
    </source>
</evidence>
<dbReference type="PANTHER" id="PTHR11817">
    <property type="entry name" value="PYRUVATE KINASE"/>
    <property type="match status" value="1"/>
</dbReference>
<dbReference type="NCBIfam" id="NF004491">
    <property type="entry name" value="PRK05826.1"/>
    <property type="match status" value="1"/>
</dbReference>
<dbReference type="GO" id="GO:0000287">
    <property type="term" value="F:magnesium ion binding"/>
    <property type="evidence" value="ECO:0007669"/>
    <property type="project" value="UniProtKB-UniRule"/>
</dbReference>
<comment type="caution">
    <text evidence="20">The sequence shown here is derived from an EMBL/GenBank/DDBJ whole genome shotgun (WGS) entry which is preliminary data.</text>
</comment>
<evidence type="ECO:0000256" key="13">
    <source>
        <dbReference type="ARBA" id="ARBA00022842"/>
    </source>
</evidence>
<dbReference type="UniPathway" id="UPA00109">
    <property type="reaction ID" value="UER00188"/>
</dbReference>
<reference evidence="20 21" key="1">
    <citation type="submission" date="2018-01" db="EMBL/GenBank/DDBJ databases">
        <title>Complete genome sequences of 14 Citrobacter spp. isolated from plant in Canada.</title>
        <authorList>
            <person name="Bhandare S.G."/>
            <person name="Colavecchio A."/>
            <person name="Jeukens J."/>
            <person name="Emond-Rheault J.-G."/>
            <person name="Freschi L."/>
            <person name="Hamel J."/>
            <person name="Kukavica-Ibrulj I."/>
            <person name="Levesque R."/>
            <person name="Goodridge L."/>
        </authorList>
    </citation>
    <scope>NUCLEOTIDE SEQUENCE [LARGE SCALE GENOMIC DNA]</scope>
    <source>
        <strain evidence="20 21">S1285</strain>
    </source>
</reference>
<evidence type="ECO:0000256" key="4">
    <source>
        <dbReference type="ARBA" id="ARBA00008663"/>
    </source>
</evidence>
<dbReference type="AlphaFoldDB" id="A0A2S4RVL9"/>
<sequence>MEIQHNYRRTKIVATLGPATDNDSKLEELLASGVNVVRLNFSHGSAQDHIKRAQKVRLIAEKQQCYISIMADLQGPKIRISSFADGKVTLTQGQMFILDVKLPPGEGNNTIVGCDYRELPNEVSRDDLLLLDDGRIQLRVTDIKGDQVITVVILGGLLSNHKGLNKQGGGLSADALTPKDKEDIMTAAHIGVDYLAVSFVKSPGDVELARRLMRHAGCDAHIVSKIERAEVVSNDETMQAIIQASDAIMVARGDLGVEIGDPQLVAVQKKLIDKACRLNRAVITATQMMESMIENAMPTRAEVMDVANAVIDRTDAVMLSAETATGNYPVETVRAMSSVCIGAESIPSVQISNHRLDGKFDSIEDAIAMASMYVANHLCGIKAVVAMTESGRTALLMSRISSGIPVYAFSRHRSTLNRVALYRGVTPVLYEHSTKDVDAAMDVLRMLKERNLAQPGDRVIVTQGDILDLVGSTNTCRILTV</sequence>
<dbReference type="Gene3D" id="2.40.33.10">
    <property type="entry name" value="PK beta-barrel domain-like"/>
    <property type="match status" value="1"/>
</dbReference>
<dbReference type="Pfam" id="PF02887">
    <property type="entry name" value="PK_C"/>
    <property type="match status" value="1"/>
</dbReference>
<proteinExistence type="inferred from homology"/>
<dbReference type="InterPro" id="IPR011037">
    <property type="entry name" value="Pyrv_Knase-like_insert_dom_sf"/>
</dbReference>
<comment type="subunit">
    <text evidence="5">Homotetramer.</text>
</comment>
<evidence type="ECO:0000256" key="6">
    <source>
        <dbReference type="ARBA" id="ARBA00012142"/>
    </source>
</evidence>
<comment type="similarity">
    <text evidence="4 17">Belongs to the pyruvate kinase family.</text>
</comment>
<dbReference type="Gene3D" id="3.40.1380.20">
    <property type="entry name" value="Pyruvate kinase, C-terminal domain"/>
    <property type="match status" value="1"/>
</dbReference>
<evidence type="ECO:0000256" key="12">
    <source>
        <dbReference type="ARBA" id="ARBA00022840"/>
    </source>
</evidence>
<dbReference type="InterPro" id="IPR036918">
    <property type="entry name" value="Pyrv_Knase_C_sf"/>
</dbReference>
<dbReference type="SUPFAM" id="SSF52935">
    <property type="entry name" value="PK C-terminal domain-like"/>
    <property type="match status" value="1"/>
</dbReference>
<evidence type="ECO:0000256" key="14">
    <source>
        <dbReference type="ARBA" id="ARBA00023152"/>
    </source>
</evidence>
<dbReference type="GO" id="GO:0016301">
    <property type="term" value="F:kinase activity"/>
    <property type="evidence" value="ECO:0007669"/>
    <property type="project" value="UniProtKB-KW"/>
</dbReference>
<dbReference type="InterPro" id="IPR040442">
    <property type="entry name" value="Pyrv_kinase-like_dom_sf"/>
</dbReference>
<dbReference type="GO" id="GO:0005524">
    <property type="term" value="F:ATP binding"/>
    <property type="evidence" value="ECO:0007669"/>
    <property type="project" value="UniProtKB-KW"/>
</dbReference>
<keyword evidence="8 17" id="KW-0808">Transferase</keyword>
<evidence type="ECO:0000313" key="21">
    <source>
        <dbReference type="Proteomes" id="UP000237003"/>
    </source>
</evidence>
<dbReference type="SUPFAM" id="SSF51621">
    <property type="entry name" value="Phosphoenolpyruvate/pyruvate domain"/>
    <property type="match status" value="1"/>
</dbReference>
<dbReference type="InterPro" id="IPR001697">
    <property type="entry name" value="Pyr_Knase"/>
</dbReference>
<dbReference type="FunFam" id="2.40.33.10:FF:000001">
    <property type="entry name" value="Pyruvate kinase"/>
    <property type="match status" value="1"/>
</dbReference>
<dbReference type="EC" id="2.7.1.40" evidence="6 16"/>
<dbReference type="EMBL" id="PQLX01000005">
    <property type="protein sequence ID" value="POU64410.1"/>
    <property type="molecule type" value="Genomic_DNA"/>
</dbReference>
<evidence type="ECO:0000256" key="17">
    <source>
        <dbReference type="RuleBase" id="RU000504"/>
    </source>
</evidence>
<evidence type="ECO:0000256" key="15">
    <source>
        <dbReference type="ARBA" id="ARBA00023317"/>
    </source>
</evidence>
<protein>
    <recommendedName>
        <fullName evidence="6 16">Pyruvate kinase</fullName>
        <ecNumber evidence="6 16">2.7.1.40</ecNumber>
    </recommendedName>
</protein>
<dbReference type="GO" id="GO:0004743">
    <property type="term" value="F:pyruvate kinase activity"/>
    <property type="evidence" value="ECO:0007669"/>
    <property type="project" value="UniProtKB-UniRule"/>
</dbReference>